<feature type="transmembrane region" description="Helical" evidence="1">
    <location>
        <begin position="35"/>
        <end position="51"/>
    </location>
</feature>
<dbReference type="AlphaFoldDB" id="A0A502CN72"/>
<organism evidence="2 3">
    <name type="scientific">Sphingomonas oligophenolica</name>
    <dbReference type="NCBI Taxonomy" id="301154"/>
    <lineage>
        <taxon>Bacteria</taxon>
        <taxon>Pseudomonadati</taxon>
        <taxon>Pseudomonadota</taxon>
        <taxon>Alphaproteobacteria</taxon>
        <taxon>Sphingomonadales</taxon>
        <taxon>Sphingomonadaceae</taxon>
        <taxon>Sphingomonas</taxon>
    </lineage>
</organism>
<dbReference type="SUPFAM" id="SSF50630">
    <property type="entry name" value="Acid proteases"/>
    <property type="match status" value="1"/>
</dbReference>
<evidence type="ECO:0000313" key="2">
    <source>
        <dbReference type="EMBL" id="TPG14273.1"/>
    </source>
</evidence>
<protein>
    <submittedName>
        <fullName evidence="2">TIGR02281 family clan AA aspartic protease</fullName>
        <ecNumber evidence="2">3.4.23.-</ecNumber>
    </submittedName>
</protein>
<reference evidence="2 3" key="1">
    <citation type="journal article" date="2019" name="Environ. Microbiol.">
        <title>Species interactions and distinct microbial communities in high Arctic permafrost affected cryosols are associated with the CH4 and CO2 gas fluxes.</title>
        <authorList>
            <person name="Altshuler I."/>
            <person name="Hamel J."/>
            <person name="Turney S."/>
            <person name="Magnuson E."/>
            <person name="Levesque R."/>
            <person name="Greer C."/>
            <person name="Whyte L.G."/>
        </authorList>
    </citation>
    <scope>NUCLEOTIDE SEQUENCE [LARGE SCALE GENOMIC DNA]</scope>
    <source>
        <strain evidence="2 3">S5.1</strain>
    </source>
</reference>
<dbReference type="CDD" id="cd05483">
    <property type="entry name" value="retropepsin_like_bacteria"/>
    <property type="match status" value="1"/>
</dbReference>
<keyword evidence="2" id="KW-0645">Protease</keyword>
<dbReference type="RefSeq" id="WP_140867430.1">
    <property type="nucleotide sequence ID" value="NZ_RCZK01000002.1"/>
</dbReference>
<evidence type="ECO:0000313" key="3">
    <source>
        <dbReference type="Proteomes" id="UP000318413"/>
    </source>
</evidence>
<dbReference type="InterPro" id="IPR021109">
    <property type="entry name" value="Peptidase_aspartic_dom_sf"/>
</dbReference>
<dbReference type="GO" id="GO:0006508">
    <property type="term" value="P:proteolysis"/>
    <property type="evidence" value="ECO:0007669"/>
    <property type="project" value="UniProtKB-KW"/>
</dbReference>
<keyword evidence="3" id="KW-1185">Reference proteome</keyword>
<dbReference type="Gene3D" id="2.40.70.10">
    <property type="entry name" value="Acid Proteases"/>
    <property type="match status" value="1"/>
</dbReference>
<evidence type="ECO:0000256" key="1">
    <source>
        <dbReference type="SAM" id="Phobius"/>
    </source>
</evidence>
<dbReference type="EC" id="3.4.23.-" evidence="2"/>
<keyword evidence="1" id="KW-1133">Transmembrane helix</keyword>
<dbReference type="InterPro" id="IPR011969">
    <property type="entry name" value="Clan_AA_Asp_peptidase_C"/>
</dbReference>
<keyword evidence="1" id="KW-0472">Membrane</keyword>
<dbReference type="Pfam" id="PF13975">
    <property type="entry name" value="gag-asp_proteas"/>
    <property type="match status" value="1"/>
</dbReference>
<dbReference type="InterPro" id="IPR034122">
    <property type="entry name" value="Retropepsin-like_bacterial"/>
</dbReference>
<comment type="caution">
    <text evidence="2">The sequence shown here is derived from an EMBL/GenBank/DDBJ whole genome shotgun (WGS) entry which is preliminary data.</text>
</comment>
<keyword evidence="2" id="KW-0378">Hydrolase</keyword>
<sequence length="192" mass="20365">MSGARVANVVFYGLFLLLPLSALFARRLPIARTATMALAWLAIFGIALLLVSQRSRFEGLTTLFSDQRTTGSETRIQMAHDGHFWADVTIDGVSRRMLIDSGATTTTLSVATARAAGLDTGESSFPVLLETANGTISAQSATARHVVVGSIAIDDLGVVVSPAAGDLDLLGMNFLSRLASWRVEKGTLILTL</sequence>
<dbReference type="NCBIfam" id="TIGR02281">
    <property type="entry name" value="clan_AA_DTGA"/>
    <property type="match status" value="1"/>
</dbReference>
<dbReference type="EMBL" id="RCZK01000002">
    <property type="protein sequence ID" value="TPG14273.1"/>
    <property type="molecule type" value="Genomic_DNA"/>
</dbReference>
<proteinExistence type="predicted"/>
<name>A0A502CN72_9SPHN</name>
<accession>A0A502CN72</accession>
<dbReference type="OrthoDB" id="7595324at2"/>
<dbReference type="Proteomes" id="UP000318413">
    <property type="component" value="Unassembled WGS sequence"/>
</dbReference>
<gene>
    <name evidence="2" type="ORF">EAH84_02850</name>
</gene>
<dbReference type="GO" id="GO:0008233">
    <property type="term" value="F:peptidase activity"/>
    <property type="evidence" value="ECO:0007669"/>
    <property type="project" value="UniProtKB-KW"/>
</dbReference>
<keyword evidence="1" id="KW-0812">Transmembrane</keyword>